<comment type="similarity">
    <text evidence="8 9">Belongs to the TonB-dependent receptor family.</text>
</comment>
<dbReference type="AlphaFoldDB" id="A0A1H7BG15"/>
<dbReference type="Pfam" id="PF00593">
    <property type="entry name" value="TonB_dep_Rec_b-barrel"/>
    <property type="match status" value="1"/>
</dbReference>
<proteinExistence type="inferred from homology"/>
<dbReference type="NCBIfam" id="TIGR04056">
    <property type="entry name" value="OMP_RagA_SusC"/>
    <property type="match status" value="1"/>
</dbReference>
<name>A0A1H7BG15_9BACT</name>
<keyword evidence="2 8" id="KW-0813">Transport</keyword>
<dbReference type="OrthoDB" id="9768177at2"/>
<keyword evidence="5 9" id="KW-0798">TonB box</keyword>
<dbReference type="Gene3D" id="2.60.40.1120">
    <property type="entry name" value="Carboxypeptidase-like, regulatory domain"/>
    <property type="match status" value="1"/>
</dbReference>
<evidence type="ECO:0000256" key="5">
    <source>
        <dbReference type="ARBA" id="ARBA00023077"/>
    </source>
</evidence>
<dbReference type="Pfam" id="PF07715">
    <property type="entry name" value="Plug"/>
    <property type="match status" value="1"/>
</dbReference>
<dbReference type="SUPFAM" id="SSF49464">
    <property type="entry name" value="Carboxypeptidase regulatory domain-like"/>
    <property type="match status" value="1"/>
</dbReference>
<dbReference type="InterPro" id="IPR023996">
    <property type="entry name" value="TonB-dep_OMP_SusC/RagA"/>
</dbReference>
<evidence type="ECO:0000259" key="11">
    <source>
        <dbReference type="Pfam" id="PF00593"/>
    </source>
</evidence>
<evidence type="ECO:0000256" key="3">
    <source>
        <dbReference type="ARBA" id="ARBA00022452"/>
    </source>
</evidence>
<feature type="domain" description="TonB-dependent receptor plug" evidence="12">
    <location>
        <begin position="117"/>
        <end position="230"/>
    </location>
</feature>
<dbReference type="Proteomes" id="UP000199403">
    <property type="component" value="Unassembled WGS sequence"/>
</dbReference>
<evidence type="ECO:0000256" key="6">
    <source>
        <dbReference type="ARBA" id="ARBA00023136"/>
    </source>
</evidence>
<keyword evidence="14" id="KW-1185">Reference proteome</keyword>
<dbReference type="EMBL" id="FNZH01000011">
    <property type="protein sequence ID" value="SEJ75257.1"/>
    <property type="molecule type" value="Genomic_DNA"/>
</dbReference>
<keyword evidence="6 8" id="KW-0472">Membrane</keyword>
<evidence type="ECO:0000256" key="9">
    <source>
        <dbReference type="RuleBase" id="RU003357"/>
    </source>
</evidence>
<evidence type="ECO:0000256" key="8">
    <source>
        <dbReference type="PROSITE-ProRule" id="PRU01360"/>
    </source>
</evidence>
<dbReference type="RefSeq" id="WP_092178535.1">
    <property type="nucleotide sequence ID" value="NZ_FNZH01000011.1"/>
</dbReference>
<dbReference type="PROSITE" id="PS52016">
    <property type="entry name" value="TONB_DEPENDENT_REC_3"/>
    <property type="match status" value="1"/>
</dbReference>
<dbReference type="InterPro" id="IPR000531">
    <property type="entry name" value="Beta-barrel_TonB"/>
</dbReference>
<evidence type="ECO:0000256" key="4">
    <source>
        <dbReference type="ARBA" id="ARBA00022692"/>
    </source>
</evidence>
<reference evidence="14" key="1">
    <citation type="submission" date="2016-10" db="EMBL/GenBank/DDBJ databases">
        <authorList>
            <person name="Varghese N."/>
            <person name="Submissions S."/>
        </authorList>
    </citation>
    <scope>NUCLEOTIDE SEQUENCE [LARGE SCALE GENOMIC DNA]</scope>
    <source>
        <strain evidence="14">IBRC-M 10761</strain>
    </source>
</reference>
<accession>A0A1H7BG15</accession>
<evidence type="ECO:0000256" key="7">
    <source>
        <dbReference type="ARBA" id="ARBA00023237"/>
    </source>
</evidence>
<organism evidence="13 14">
    <name type="scientific">Cyclobacterium xiamenense</name>
    <dbReference type="NCBI Taxonomy" id="1297121"/>
    <lineage>
        <taxon>Bacteria</taxon>
        <taxon>Pseudomonadati</taxon>
        <taxon>Bacteroidota</taxon>
        <taxon>Cytophagia</taxon>
        <taxon>Cytophagales</taxon>
        <taxon>Cyclobacteriaceae</taxon>
        <taxon>Cyclobacterium</taxon>
    </lineage>
</organism>
<evidence type="ECO:0000259" key="12">
    <source>
        <dbReference type="Pfam" id="PF07715"/>
    </source>
</evidence>
<dbReference type="InterPro" id="IPR037066">
    <property type="entry name" value="Plug_dom_sf"/>
</dbReference>
<dbReference type="InterPro" id="IPR023997">
    <property type="entry name" value="TonB-dep_OMP_SusC/RagA_CS"/>
</dbReference>
<sequence length="1022" mass="112688">MKRSVLLLVTLMLAFPLIGWSQNKTVTGTVVSGEDNLTLPGVNVRVQGTNRGTVTDIDGGYSISVSNEETLVFSYIGFITQEVQIDNQSTIDITLMPDAKTLGEVVVVGYGSVTRGDLTGNVASLKGADIANVPVPTFQEAIQGRMSGVFVESSSGKVGEGVKIRVRGTSSISGGNEPLYVIDGIPVTSGGTIGKSNPMADINFNDIESFEVLKDASAAAIYGARGSNGVVLITTKSGTAGKTKFNVGIQRGVSSPTRRNEFLNSAQYIELMRESGYNNDLANGLDPLNNPADYEDSDLEFVETRLDRYAGHTDWRNGGVDTDWQEQAFNPDAGITNVNFSANGGNESTRFYFSTAYDKQDGIMIRNKFERISGRLNLDHKVSDRFSIGANFSFSRTETTTLPEDNQFNNPIQLVALAPITPIRDENGMLYDRPTTTYYNNLIDSENANWLTSTYRNINTIFGEYAFSDKLRFRSEFGVDIINQNDDRFFGSRTITGQGTNGEGSSRWARILNYNTNNYFTYTDTFAERHQFEAVGGMAFQKTEDDYTRVDGQEFPLDELRTLESAAEIVEGTSEFTHHSFLSYFSRINYKLDNKYLMTLSARYDASSRFGRNNQWGFYPAASLGWVVTEESFLTGKEGISLLKIRASYGLTGNADIGDFDHLGLFGPVSYGLQPGLQPTQIPNPNLTWETTAQFNVGVEFGLFNDRLTGELDYYDKQTSDLLLLVPVPGTTGFATQRQNIGKMQNYGFEVVLNSANYADQDFSWNTSLNFARNINRVRELSEGQNSIPPSSSRFLNGIFIGESIGVFYGPRYAGVDPANGDALYYTDEDLSETTNDYNEAARMVVGDPNPDFIAGITNNISYKNLQLSFLFQGVFGNDIYEGGAGFYAANGDWFDNSTAAQFDRWQNPGDITDIPQARLGECNGCNASSRFISDGSYVRLKTLSLGYNLPSTVLERMKISSARIYLMAQNLLTFTNYMGWDPEVNADYLGATTSDANVFQGNDFYTAPQAKTFSLGINVGF</sequence>
<keyword evidence="4 8" id="KW-0812">Transmembrane</keyword>
<evidence type="ECO:0000256" key="1">
    <source>
        <dbReference type="ARBA" id="ARBA00004571"/>
    </source>
</evidence>
<dbReference type="Gene3D" id="2.40.170.20">
    <property type="entry name" value="TonB-dependent receptor, beta-barrel domain"/>
    <property type="match status" value="1"/>
</dbReference>
<feature type="signal peptide" evidence="10">
    <location>
        <begin position="1"/>
        <end position="21"/>
    </location>
</feature>
<dbReference type="InterPro" id="IPR008969">
    <property type="entry name" value="CarboxyPept-like_regulatory"/>
</dbReference>
<dbReference type="InterPro" id="IPR036942">
    <property type="entry name" value="Beta-barrel_TonB_sf"/>
</dbReference>
<keyword evidence="7 8" id="KW-0998">Cell outer membrane</keyword>
<evidence type="ECO:0000313" key="14">
    <source>
        <dbReference type="Proteomes" id="UP000199403"/>
    </source>
</evidence>
<dbReference type="InterPro" id="IPR039426">
    <property type="entry name" value="TonB-dep_rcpt-like"/>
</dbReference>
<keyword evidence="10" id="KW-0732">Signal</keyword>
<feature type="chain" id="PRO_5011679916" evidence="10">
    <location>
        <begin position="22"/>
        <end position="1022"/>
    </location>
</feature>
<dbReference type="SUPFAM" id="SSF56935">
    <property type="entry name" value="Porins"/>
    <property type="match status" value="1"/>
</dbReference>
<dbReference type="GO" id="GO:0009279">
    <property type="term" value="C:cell outer membrane"/>
    <property type="evidence" value="ECO:0007669"/>
    <property type="project" value="UniProtKB-SubCell"/>
</dbReference>
<keyword evidence="3 8" id="KW-1134">Transmembrane beta strand</keyword>
<dbReference type="Pfam" id="PF13715">
    <property type="entry name" value="CarbopepD_reg_2"/>
    <property type="match status" value="1"/>
</dbReference>
<dbReference type="NCBIfam" id="TIGR04057">
    <property type="entry name" value="SusC_RagA_signa"/>
    <property type="match status" value="1"/>
</dbReference>
<gene>
    <name evidence="13" type="ORF">SAMN05192553_11148</name>
</gene>
<dbReference type="InterPro" id="IPR012910">
    <property type="entry name" value="Plug_dom"/>
</dbReference>
<dbReference type="STRING" id="1416801.SAMN05192553_11148"/>
<comment type="subcellular location">
    <subcellularLocation>
        <location evidence="1 8">Cell outer membrane</location>
        <topology evidence="1 8">Multi-pass membrane protein</topology>
    </subcellularLocation>
</comment>
<protein>
    <submittedName>
        <fullName evidence="13">TonB-linked outer membrane protein, SusC/RagA family</fullName>
    </submittedName>
</protein>
<evidence type="ECO:0000256" key="2">
    <source>
        <dbReference type="ARBA" id="ARBA00022448"/>
    </source>
</evidence>
<feature type="domain" description="TonB-dependent receptor-like beta-barrel" evidence="11">
    <location>
        <begin position="418"/>
        <end position="972"/>
    </location>
</feature>
<evidence type="ECO:0000313" key="13">
    <source>
        <dbReference type="EMBL" id="SEJ75257.1"/>
    </source>
</evidence>
<evidence type="ECO:0000256" key="10">
    <source>
        <dbReference type="SAM" id="SignalP"/>
    </source>
</evidence>
<dbReference type="Gene3D" id="2.170.130.10">
    <property type="entry name" value="TonB-dependent receptor, plug domain"/>
    <property type="match status" value="1"/>
</dbReference>